<dbReference type="PROSITE" id="PS50089">
    <property type="entry name" value="ZF_RING_2"/>
    <property type="match status" value="1"/>
</dbReference>
<keyword evidence="3" id="KW-0862">Zinc</keyword>
<evidence type="ECO:0000259" key="6">
    <source>
        <dbReference type="PROSITE" id="PS50089"/>
    </source>
</evidence>
<dbReference type="AlphaFoldDB" id="A0A8C2F0X8"/>
<dbReference type="GO" id="GO:0005634">
    <property type="term" value="C:nucleus"/>
    <property type="evidence" value="ECO:0007669"/>
    <property type="project" value="TreeGrafter"/>
</dbReference>
<protein>
    <submittedName>
        <fullName evidence="7">Bifunctional apoptosis regulator</fullName>
    </submittedName>
</protein>
<evidence type="ECO:0000256" key="5">
    <source>
        <dbReference type="SAM" id="Phobius"/>
    </source>
</evidence>
<feature type="transmembrane region" description="Helical" evidence="5">
    <location>
        <begin position="254"/>
        <end position="275"/>
    </location>
</feature>
<keyword evidence="5" id="KW-1133">Transmembrane helix</keyword>
<feature type="transmembrane region" description="Helical" evidence="5">
    <location>
        <begin position="194"/>
        <end position="212"/>
    </location>
</feature>
<evidence type="ECO:0000256" key="4">
    <source>
        <dbReference type="PROSITE-ProRule" id="PRU00175"/>
    </source>
</evidence>
<dbReference type="Proteomes" id="UP000694701">
    <property type="component" value="Unplaced"/>
</dbReference>
<evidence type="ECO:0000313" key="7">
    <source>
        <dbReference type="Ensembl" id="ENSCCRP00020048136.1"/>
    </source>
</evidence>
<dbReference type="PROSITE" id="PS00518">
    <property type="entry name" value="ZF_RING_1"/>
    <property type="match status" value="1"/>
</dbReference>
<dbReference type="InterPro" id="IPR001841">
    <property type="entry name" value="Znf_RING"/>
</dbReference>
<accession>A0A8C2F0X8</accession>
<proteinExistence type="predicted"/>
<sequence>MEKNIGNSESEEGSGLSESEFTCHCCYQVLVDPTTLTCGHSFCRHCLANWWASALPRVRRDCPECRAVWTGFPKVNILLRLLFSLSDDDLSAAPFSIRNESHRQIILEELHRLRQRRVSLNLWQYKDLNLGKTLFLLLSLRRFPRLTLLCLFLFDYEDTFLPFIHTSCPAQSTQDSLLDTPLDWPGWSQWAEFLLMYFLLPYQLLSAFAWHWMSVHYWTARVVMLHAVLLTTLDVHFFWTLLKRGQMRYTHKTESLFVLLWSLIPLFFCNCLFYYNLFICPFNTAALVKRTLLQTDTQQQRI</sequence>
<reference evidence="7" key="1">
    <citation type="submission" date="2025-08" db="UniProtKB">
        <authorList>
            <consortium name="Ensembl"/>
        </authorList>
    </citation>
    <scope>IDENTIFICATION</scope>
</reference>
<dbReference type="InterPro" id="IPR013083">
    <property type="entry name" value="Znf_RING/FYVE/PHD"/>
</dbReference>
<evidence type="ECO:0000313" key="8">
    <source>
        <dbReference type="Proteomes" id="UP000694701"/>
    </source>
</evidence>
<name>A0A8C2F0X8_CYPCA</name>
<dbReference type="InterPro" id="IPR027370">
    <property type="entry name" value="Znf-RING_euk"/>
</dbReference>
<dbReference type="PANTHER" id="PTHR15898:SF13">
    <property type="entry name" value="BIFUNCTIONAL APOPTOSIS REGULATOR"/>
    <property type="match status" value="1"/>
</dbReference>
<dbReference type="GO" id="GO:0043161">
    <property type="term" value="P:proteasome-mediated ubiquitin-dependent protein catabolic process"/>
    <property type="evidence" value="ECO:0007669"/>
    <property type="project" value="TreeGrafter"/>
</dbReference>
<keyword evidence="5" id="KW-0812">Transmembrane</keyword>
<feature type="domain" description="RING-type" evidence="6">
    <location>
        <begin position="23"/>
        <end position="66"/>
    </location>
</feature>
<keyword evidence="5" id="KW-0472">Membrane</keyword>
<dbReference type="GO" id="GO:0061630">
    <property type="term" value="F:ubiquitin protein ligase activity"/>
    <property type="evidence" value="ECO:0007669"/>
    <property type="project" value="TreeGrafter"/>
</dbReference>
<dbReference type="SMART" id="SM00184">
    <property type="entry name" value="RING"/>
    <property type="match status" value="1"/>
</dbReference>
<dbReference type="GO" id="GO:0008270">
    <property type="term" value="F:zinc ion binding"/>
    <property type="evidence" value="ECO:0007669"/>
    <property type="project" value="UniProtKB-KW"/>
</dbReference>
<keyword evidence="1" id="KW-0479">Metal-binding</keyword>
<dbReference type="Ensembl" id="ENSCCRT00020052461.1">
    <property type="protein sequence ID" value="ENSCCRP00020048136.1"/>
    <property type="gene ID" value="ENSCCRG00020021387.1"/>
</dbReference>
<dbReference type="Pfam" id="PF13445">
    <property type="entry name" value="zf-RING_UBOX"/>
    <property type="match status" value="1"/>
</dbReference>
<dbReference type="Gene3D" id="3.30.40.10">
    <property type="entry name" value="Zinc/RING finger domain, C3HC4 (zinc finger)"/>
    <property type="match status" value="1"/>
</dbReference>
<dbReference type="PANTHER" id="PTHR15898">
    <property type="entry name" value="BIFUNCTIONAL APOPTOSIS REGULATOR"/>
    <property type="match status" value="1"/>
</dbReference>
<evidence type="ECO:0000256" key="1">
    <source>
        <dbReference type="ARBA" id="ARBA00022723"/>
    </source>
</evidence>
<organism evidence="7 8">
    <name type="scientific">Cyprinus carpio</name>
    <name type="common">Common carp</name>
    <dbReference type="NCBI Taxonomy" id="7962"/>
    <lineage>
        <taxon>Eukaryota</taxon>
        <taxon>Metazoa</taxon>
        <taxon>Chordata</taxon>
        <taxon>Craniata</taxon>
        <taxon>Vertebrata</taxon>
        <taxon>Euteleostomi</taxon>
        <taxon>Actinopterygii</taxon>
        <taxon>Neopterygii</taxon>
        <taxon>Teleostei</taxon>
        <taxon>Ostariophysi</taxon>
        <taxon>Cypriniformes</taxon>
        <taxon>Cyprinidae</taxon>
        <taxon>Cyprininae</taxon>
        <taxon>Cyprinus</taxon>
    </lineage>
</organism>
<dbReference type="InterPro" id="IPR017907">
    <property type="entry name" value="Znf_RING_CS"/>
</dbReference>
<dbReference type="SUPFAM" id="SSF57850">
    <property type="entry name" value="RING/U-box"/>
    <property type="match status" value="1"/>
</dbReference>
<evidence type="ECO:0000256" key="2">
    <source>
        <dbReference type="ARBA" id="ARBA00022771"/>
    </source>
</evidence>
<keyword evidence="2 4" id="KW-0863">Zinc-finger</keyword>
<evidence type="ECO:0000256" key="3">
    <source>
        <dbReference type="ARBA" id="ARBA00022833"/>
    </source>
</evidence>
<feature type="transmembrane region" description="Helical" evidence="5">
    <location>
        <begin position="218"/>
        <end position="242"/>
    </location>
</feature>